<evidence type="ECO:0000256" key="9">
    <source>
        <dbReference type="ARBA" id="ARBA00023125"/>
    </source>
</evidence>
<keyword evidence="1 12" id="KW-0479">Metal-binding</keyword>
<dbReference type="PROSITE" id="PS50162">
    <property type="entry name" value="RECA_2"/>
    <property type="match status" value="1"/>
</dbReference>
<dbReference type="Pfam" id="PF13481">
    <property type="entry name" value="AAA_25"/>
    <property type="match status" value="1"/>
</dbReference>
<keyword evidence="8" id="KW-0346">Stress response</keyword>
<dbReference type="Pfam" id="PF13541">
    <property type="entry name" value="ChlI"/>
    <property type="match status" value="1"/>
</dbReference>
<keyword evidence="10 12" id="KW-0234">DNA repair</keyword>
<comment type="function">
    <text evidence="12">DNA-dependent ATPase involved in processing of recombination intermediates, plays a role in repairing DNA breaks. Stimulates the branch migration of RecA-mediated strand transfer reactions, allowing the 3' invading strand to extend heteroduplex DNA faster. Binds ssDNA in the presence of ADP but not other nucleotides, has ATPase activity that is stimulated by ssDNA and various branched DNA structures, but inhibited by SSB. Does not have RecA's homology-searching function.</text>
</comment>
<evidence type="ECO:0000256" key="8">
    <source>
        <dbReference type="ARBA" id="ARBA00023016"/>
    </source>
</evidence>
<reference evidence="15 16" key="1">
    <citation type="submission" date="2021-01" db="EMBL/GenBank/DDBJ databases">
        <title>FDA dAtabase for Regulatory Grade micrObial Sequences (FDA-ARGOS): Supporting development and validation of Infectious Disease Dx tests.</title>
        <authorList>
            <person name="Nelson B."/>
            <person name="Plummer A."/>
            <person name="Tallon L."/>
            <person name="Sadzewicz L."/>
            <person name="Zhao X."/>
            <person name="Boylan J."/>
            <person name="Ott S."/>
            <person name="Bowen H."/>
            <person name="Vavikolanu K."/>
            <person name="Mehta A."/>
            <person name="Aluvathingal J."/>
            <person name="Nadendla S."/>
            <person name="Myers T."/>
            <person name="Yan Y."/>
            <person name="Sichtig H."/>
        </authorList>
    </citation>
    <scope>NUCLEOTIDE SEQUENCE [LARGE SCALE GENOMIC DNA]</scope>
    <source>
        <strain evidence="15 16">FDAARGOS_1161</strain>
    </source>
</reference>
<keyword evidence="4 12" id="KW-0863">Zinc-finger</keyword>
<evidence type="ECO:0000313" key="15">
    <source>
        <dbReference type="EMBL" id="QQS99111.1"/>
    </source>
</evidence>
<dbReference type="InterPro" id="IPR014721">
    <property type="entry name" value="Ribsml_uS5_D2-typ_fold_subgr"/>
</dbReference>
<evidence type="ECO:0000256" key="3">
    <source>
        <dbReference type="ARBA" id="ARBA00022763"/>
    </source>
</evidence>
<proteinExistence type="inferred from homology"/>
<comment type="similarity">
    <text evidence="12">Belongs to the RecA family. RadA subfamily.</text>
</comment>
<dbReference type="RefSeq" id="WP_040375408.1">
    <property type="nucleotide sequence ID" value="NZ_CP068053.1"/>
</dbReference>
<protein>
    <recommendedName>
        <fullName evidence="11 12">DNA repair protein RadA</fullName>
    </recommendedName>
</protein>
<keyword evidence="16" id="KW-1185">Reference proteome</keyword>
<dbReference type="Pfam" id="PF18073">
    <property type="entry name" value="Zn_ribbon_LapB"/>
    <property type="match status" value="1"/>
</dbReference>
<keyword evidence="7 12" id="KW-0067">ATP-binding</keyword>
<evidence type="ECO:0000256" key="12">
    <source>
        <dbReference type="RuleBase" id="RU003555"/>
    </source>
</evidence>
<dbReference type="Gene3D" id="3.30.230.10">
    <property type="match status" value="1"/>
</dbReference>
<dbReference type="InterPro" id="IPR027417">
    <property type="entry name" value="P-loop_NTPase"/>
</dbReference>
<dbReference type="EMBL" id="CP068053">
    <property type="protein sequence ID" value="QQS99111.1"/>
    <property type="molecule type" value="Genomic_DNA"/>
</dbReference>
<dbReference type="Proteomes" id="UP000595254">
    <property type="component" value="Chromosome"/>
</dbReference>
<dbReference type="InterPro" id="IPR003593">
    <property type="entry name" value="AAA+_ATPase"/>
</dbReference>
<dbReference type="PANTHER" id="PTHR32472:SF10">
    <property type="entry name" value="DNA REPAIR PROTEIN RADA-LIKE PROTEIN"/>
    <property type="match status" value="1"/>
</dbReference>
<keyword evidence="2 12" id="KW-0547">Nucleotide-binding</keyword>
<dbReference type="InterPro" id="IPR004504">
    <property type="entry name" value="DNA_repair_RadA"/>
</dbReference>
<dbReference type="KEGG" id="ppsr:I6J18_15860"/>
<dbReference type="PANTHER" id="PTHR32472">
    <property type="entry name" value="DNA REPAIR PROTEIN RADA"/>
    <property type="match status" value="1"/>
</dbReference>
<keyword evidence="5" id="KW-0378">Hydrolase</keyword>
<keyword evidence="6 12" id="KW-0862">Zinc</keyword>
<dbReference type="SUPFAM" id="SSF52540">
    <property type="entry name" value="P-loop containing nucleoside triphosphate hydrolases"/>
    <property type="match status" value="1"/>
</dbReference>
<keyword evidence="9 12" id="KW-0238">DNA-binding</keyword>
<evidence type="ECO:0000256" key="10">
    <source>
        <dbReference type="ARBA" id="ARBA00023204"/>
    </source>
</evidence>
<evidence type="ECO:0000313" key="16">
    <source>
        <dbReference type="Proteomes" id="UP000595254"/>
    </source>
</evidence>
<dbReference type="GO" id="GO:0008270">
    <property type="term" value="F:zinc ion binding"/>
    <property type="evidence" value="ECO:0007669"/>
    <property type="project" value="UniProtKB-KW"/>
</dbReference>
<dbReference type="GO" id="GO:0003684">
    <property type="term" value="F:damaged DNA binding"/>
    <property type="evidence" value="ECO:0007669"/>
    <property type="project" value="InterPro"/>
</dbReference>
<evidence type="ECO:0000256" key="13">
    <source>
        <dbReference type="SAM" id="MobiDB-lite"/>
    </source>
</evidence>
<dbReference type="GO" id="GO:0140664">
    <property type="term" value="F:ATP-dependent DNA damage sensor activity"/>
    <property type="evidence" value="ECO:0007669"/>
    <property type="project" value="InterPro"/>
</dbReference>
<dbReference type="Gene3D" id="3.40.50.300">
    <property type="entry name" value="P-loop containing nucleotide triphosphate hydrolases"/>
    <property type="match status" value="1"/>
</dbReference>
<name>A0A974RZ32_PERPY</name>
<keyword evidence="3 12" id="KW-0227">DNA damage</keyword>
<dbReference type="AlphaFoldDB" id="A0A974RZ32"/>
<evidence type="ECO:0000256" key="1">
    <source>
        <dbReference type="ARBA" id="ARBA00022723"/>
    </source>
</evidence>
<evidence type="ECO:0000256" key="11">
    <source>
        <dbReference type="NCBIfam" id="TIGR00416"/>
    </source>
</evidence>
<organism evidence="15 16">
    <name type="scientific">Peribacillus psychrosaccharolyticus</name>
    <name type="common">Bacillus psychrosaccharolyticus</name>
    <dbReference type="NCBI Taxonomy" id="1407"/>
    <lineage>
        <taxon>Bacteria</taxon>
        <taxon>Bacillati</taxon>
        <taxon>Bacillota</taxon>
        <taxon>Bacilli</taxon>
        <taxon>Bacillales</taxon>
        <taxon>Bacillaceae</taxon>
        <taxon>Peribacillus</taxon>
    </lineage>
</organism>
<dbReference type="InterPro" id="IPR020568">
    <property type="entry name" value="Ribosomal_Su5_D2-typ_SF"/>
</dbReference>
<dbReference type="GO" id="GO:0005524">
    <property type="term" value="F:ATP binding"/>
    <property type="evidence" value="ECO:0007669"/>
    <property type="project" value="UniProtKB-UniRule"/>
</dbReference>
<dbReference type="SMART" id="SM00382">
    <property type="entry name" value="AAA"/>
    <property type="match status" value="1"/>
</dbReference>
<evidence type="ECO:0000259" key="14">
    <source>
        <dbReference type="PROSITE" id="PS50162"/>
    </source>
</evidence>
<evidence type="ECO:0000256" key="2">
    <source>
        <dbReference type="ARBA" id="ARBA00022741"/>
    </source>
</evidence>
<sequence>MAKEKKEFVCSACGFSQAKWGGQCGSCREWNTLEERVVESKSAAATPTTPRKSLGRGSKPVRLKDVKSSKQSRILVTDQEFNRVMGGGIVRDSITIITAPPGAGKSTLLLMIAEQLGSSGLTVYYASGEESVDQIKERSNRVAPNIAENVWIQSETNMNAIEDSLNDVDPDILIIDSIQSMYVNELPARAGSPTQVDECVNRLIGIAKNPDRKRAIFIVGQMTKKDELAGNRSMEHAVDTVLYLEGERTQQIRYVYAEKNRFGETGEVALYSMEQAGMIPITNPSEFFMTKRKSPVPGSALTVTREGTRNIVVEVESLTESSMYGFPIRVSEGINKQNLQIMTAIVERSGVRLSDKDVYVKFVAGMKPKETSVNLGIAMSIVSSVHKMGIPTDTVFIGEVGLTGEIKNVPYLETRIKELDRLGFHTVYIPKGNLREAIPTKNLKVMEVGTLNEAISSVFSAKSKAVTPF</sequence>
<evidence type="ECO:0000256" key="6">
    <source>
        <dbReference type="ARBA" id="ARBA00022833"/>
    </source>
</evidence>
<evidence type="ECO:0000256" key="7">
    <source>
        <dbReference type="ARBA" id="ARBA00022840"/>
    </source>
</evidence>
<dbReference type="GO" id="GO:0016787">
    <property type="term" value="F:hydrolase activity"/>
    <property type="evidence" value="ECO:0007669"/>
    <property type="project" value="UniProtKB-KW"/>
</dbReference>
<gene>
    <name evidence="15" type="primary">radA</name>
    <name evidence="15" type="ORF">I6J18_15860</name>
</gene>
<dbReference type="GO" id="GO:0000725">
    <property type="term" value="P:recombinational repair"/>
    <property type="evidence" value="ECO:0007669"/>
    <property type="project" value="TreeGrafter"/>
</dbReference>
<dbReference type="InterPro" id="IPR020588">
    <property type="entry name" value="RecA_ATP-bd"/>
</dbReference>
<dbReference type="NCBIfam" id="TIGR00416">
    <property type="entry name" value="sms"/>
    <property type="match status" value="1"/>
</dbReference>
<evidence type="ECO:0000256" key="5">
    <source>
        <dbReference type="ARBA" id="ARBA00022801"/>
    </source>
</evidence>
<dbReference type="SUPFAM" id="SSF54211">
    <property type="entry name" value="Ribosomal protein S5 domain 2-like"/>
    <property type="match status" value="1"/>
</dbReference>
<dbReference type="InterPro" id="IPR041166">
    <property type="entry name" value="Rubredoxin_2"/>
</dbReference>
<dbReference type="PRINTS" id="PR01874">
    <property type="entry name" value="DNAREPAIRADA"/>
</dbReference>
<accession>A0A974RZ32</accession>
<feature type="domain" description="RecA family profile 1" evidence="14">
    <location>
        <begin position="70"/>
        <end position="222"/>
    </location>
</feature>
<evidence type="ECO:0000256" key="4">
    <source>
        <dbReference type="ARBA" id="ARBA00022771"/>
    </source>
</evidence>
<feature type="region of interest" description="Disordered" evidence="13">
    <location>
        <begin position="40"/>
        <end position="62"/>
    </location>
</feature>